<evidence type="ECO:0000313" key="2">
    <source>
        <dbReference type="Proteomes" id="UP001232493"/>
    </source>
</evidence>
<keyword evidence="2" id="KW-1185">Reference proteome</keyword>
<evidence type="ECO:0000313" key="1">
    <source>
        <dbReference type="EMBL" id="WGS65915.1"/>
    </source>
</evidence>
<dbReference type="SUPFAM" id="SSF53649">
    <property type="entry name" value="Alkaline phosphatase-like"/>
    <property type="match status" value="1"/>
</dbReference>
<evidence type="ECO:0008006" key="3">
    <source>
        <dbReference type="Google" id="ProtNLM"/>
    </source>
</evidence>
<dbReference type="InterPro" id="IPR017850">
    <property type="entry name" value="Alkaline_phosphatase_core_sf"/>
</dbReference>
<dbReference type="Gene3D" id="3.40.720.10">
    <property type="entry name" value="Alkaline Phosphatase, subunit A"/>
    <property type="match status" value="1"/>
</dbReference>
<dbReference type="Proteomes" id="UP001232493">
    <property type="component" value="Chromosome"/>
</dbReference>
<gene>
    <name evidence="1" type="ORF">JRV97_05045</name>
</gene>
<accession>A0ABY8PTE7</accession>
<dbReference type="EMBL" id="CP069362">
    <property type="protein sequence ID" value="WGS65915.1"/>
    <property type="molecule type" value="Genomic_DNA"/>
</dbReference>
<proteinExistence type="predicted"/>
<reference evidence="1 2" key="1">
    <citation type="submission" date="2021-02" db="EMBL/GenBank/DDBJ databases">
        <title>Characterization of Marinitoga sp. nov. str. BP5-C20A.</title>
        <authorList>
            <person name="Erauso G."/>
            <person name="Postec A."/>
        </authorList>
    </citation>
    <scope>NUCLEOTIDE SEQUENCE [LARGE SCALE GENOMIC DNA]</scope>
    <source>
        <strain evidence="1 2">BP5-C20A</strain>
    </source>
</reference>
<organism evidence="1 2">
    <name type="scientific">Marinitoga aeolica</name>
    <dbReference type="NCBI Taxonomy" id="2809031"/>
    <lineage>
        <taxon>Bacteria</taxon>
        <taxon>Thermotogati</taxon>
        <taxon>Thermotogota</taxon>
        <taxon>Thermotogae</taxon>
        <taxon>Petrotogales</taxon>
        <taxon>Petrotogaceae</taxon>
        <taxon>Marinitoga</taxon>
    </lineage>
</organism>
<name>A0ABY8PTE7_9BACT</name>
<protein>
    <recommendedName>
        <fullName evidence="3">Alkaline phosphatase</fullName>
    </recommendedName>
</protein>
<sequence>MKKVFILIFLLLTLLSFSVKNVIYMIGDGMGINQVMLASYLEGRLMNFMKTQNIGLVTLLIVM</sequence>